<reference evidence="2 3" key="1">
    <citation type="journal article" date="2016" name="Int. J. Syst. Evol. Microbiol.">
        <title>Chitinibacter fontanus sp. nov., isolated from a spring.</title>
        <authorList>
            <person name="Sheu S.Y."/>
            <person name="Li Y.S."/>
            <person name="Young C.C."/>
            <person name="Chen W.M."/>
        </authorList>
    </citation>
    <scope>NUCLEOTIDE SEQUENCE [LARGE SCALE GENOMIC DNA]</scope>
    <source>
        <strain evidence="2 3">STM-7</strain>
    </source>
</reference>
<protein>
    <submittedName>
        <fullName evidence="2">Uncharacterized protein</fullName>
    </submittedName>
</protein>
<dbReference type="EMBL" id="CP058952">
    <property type="protein sequence ID" value="QLI82127.1"/>
    <property type="molecule type" value="Genomic_DNA"/>
</dbReference>
<dbReference type="PROSITE" id="PS51257">
    <property type="entry name" value="PROKAR_LIPOPROTEIN"/>
    <property type="match status" value="1"/>
</dbReference>
<feature type="chain" id="PRO_5028924208" evidence="1">
    <location>
        <begin position="23"/>
        <end position="177"/>
    </location>
</feature>
<dbReference type="Proteomes" id="UP000510822">
    <property type="component" value="Chromosome"/>
</dbReference>
<name>A0A7D5ZHT9_9NEIS</name>
<evidence type="ECO:0000313" key="3">
    <source>
        <dbReference type="Proteomes" id="UP000510822"/>
    </source>
</evidence>
<dbReference type="RefSeq" id="WP_180306210.1">
    <property type="nucleotide sequence ID" value="NZ_CP058952.1"/>
</dbReference>
<keyword evidence="3" id="KW-1185">Reference proteome</keyword>
<gene>
    <name evidence="2" type="ORF">HZU75_11650</name>
</gene>
<proteinExistence type="predicted"/>
<keyword evidence="1" id="KW-0732">Signal</keyword>
<dbReference type="AlphaFoldDB" id="A0A7D5ZHT9"/>
<accession>A0A7D5ZHT9</accession>
<dbReference type="KEGG" id="cfon:HZU75_11650"/>
<feature type="signal peptide" evidence="1">
    <location>
        <begin position="1"/>
        <end position="22"/>
    </location>
</feature>
<evidence type="ECO:0000313" key="2">
    <source>
        <dbReference type="EMBL" id="QLI82127.1"/>
    </source>
</evidence>
<sequence>MMKFSALIVGCSLLAPLHLAYACGYDGQVNNPFVQGYPGSLSVALATKRAVESKQLTEPKALVAAEGLARVTGWLEQLRRRLQLAQLDNNFSVYLFDSQLWTRFDVLGGNVLMQSHITPKTDGVVLISSEATLSALLNGQLNIDQAQQLNLIRWANRSDTAVQVAFAKASGSLSFFE</sequence>
<evidence type="ECO:0000256" key="1">
    <source>
        <dbReference type="SAM" id="SignalP"/>
    </source>
</evidence>
<organism evidence="2 3">
    <name type="scientific">Chitinibacter fontanus</name>
    <dbReference type="NCBI Taxonomy" id="1737446"/>
    <lineage>
        <taxon>Bacteria</taxon>
        <taxon>Pseudomonadati</taxon>
        <taxon>Pseudomonadota</taxon>
        <taxon>Betaproteobacteria</taxon>
        <taxon>Neisseriales</taxon>
        <taxon>Chitinibacteraceae</taxon>
        <taxon>Chitinibacter</taxon>
    </lineage>
</organism>